<dbReference type="PROSITE" id="PS50928">
    <property type="entry name" value="ABC_TM1"/>
    <property type="match status" value="1"/>
</dbReference>
<dbReference type="KEGG" id="pswu:SY83_07270"/>
<evidence type="ECO:0000256" key="1">
    <source>
        <dbReference type="ARBA" id="ARBA00004651"/>
    </source>
</evidence>
<dbReference type="Gene3D" id="1.10.3720.10">
    <property type="entry name" value="MetI-like"/>
    <property type="match status" value="1"/>
</dbReference>
<feature type="transmembrane region" description="Helical" evidence="7">
    <location>
        <begin position="96"/>
        <end position="118"/>
    </location>
</feature>
<reference evidence="9 10" key="1">
    <citation type="submission" date="2015-01" db="EMBL/GenBank/DDBJ databases">
        <title>Paenibacillus swuensis/DY6/whole genome sequencing.</title>
        <authorList>
            <person name="Kim M.K."/>
            <person name="Srinivasan S."/>
            <person name="Lee J.-J."/>
        </authorList>
    </citation>
    <scope>NUCLEOTIDE SEQUENCE [LARGE SCALE GENOMIC DNA]</scope>
    <source>
        <strain evidence="9 10">DY6</strain>
    </source>
</reference>
<evidence type="ECO:0000256" key="7">
    <source>
        <dbReference type="RuleBase" id="RU363032"/>
    </source>
</evidence>
<feature type="transmembrane region" description="Helical" evidence="7">
    <location>
        <begin position="124"/>
        <end position="146"/>
    </location>
</feature>
<keyword evidence="10" id="KW-1185">Reference proteome</keyword>
<accession>A0A172TGG8</accession>
<dbReference type="InterPro" id="IPR035906">
    <property type="entry name" value="MetI-like_sf"/>
</dbReference>
<evidence type="ECO:0000259" key="8">
    <source>
        <dbReference type="PROSITE" id="PS50928"/>
    </source>
</evidence>
<name>A0A172TGG8_9BACL</name>
<dbReference type="PATRIC" id="fig|1178515.4.peg.1453"/>
<dbReference type="Pfam" id="PF00528">
    <property type="entry name" value="BPD_transp_1"/>
    <property type="match status" value="1"/>
</dbReference>
<keyword evidence="5 7" id="KW-1133">Transmembrane helix</keyword>
<sequence>MKRVRIHAVGMAAAGILGLLALWQAATVVFGIEAWLLPSPWQIGTEAWASRERVGEHAAATAVLAVGGFALSAALGVLFAFVLHLLPWLRRLAEPLLILSQSVPTIALAPLLILWLGFGVMPKLVLIVLVCFFPVLIAALGGFRHADRDMVRYMRMIGASRRQIFMKLELPGALPHLFSGLKIGATYSVMGAVIAEWLGAEKGIGVYMTLASASFRADRVFVAIGVIAALSLVLFAAMGALERWVTPWNAGAGEEEEK</sequence>
<dbReference type="InterPro" id="IPR000515">
    <property type="entry name" value="MetI-like"/>
</dbReference>
<dbReference type="GO" id="GO:0055085">
    <property type="term" value="P:transmembrane transport"/>
    <property type="evidence" value="ECO:0007669"/>
    <property type="project" value="InterPro"/>
</dbReference>
<organism evidence="9 10">
    <name type="scientific">Paenibacillus swuensis</name>
    <dbReference type="NCBI Taxonomy" id="1178515"/>
    <lineage>
        <taxon>Bacteria</taxon>
        <taxon>Bacillati</taxon>
        <taxon>Bacillota</taxon>
        <taxon>Bacilli</taxon>
        <taxon>Bacillales</taxon>
        <taxon>Paenibacillaceae</taxon>
        <taxon>Paenibacillus</taxon>
    </lineage>
</organism>
<keyword evidence="6 7" id="KW-0472">Membrane</keyword>
<dbReference type="SUPFAM" id="SSF161098">
    <property type="entry name" value="MetI-like"/>
    <property type="match status" value="1"/>
</dbReference>
<proteinExistence type="inferred from homology"/>
<dbReference type="CDD" id="cd06261">
    <property type="entry name" value="TM_PBP2"/>
    <property type="match status" value="1"/>
</dbReference>
<evidence type="ECO:0000256" key="4">
    <source>
        <dbReference type="ARBA" id="ARBA00022692"/>
    </source>
</evidence>
<dbReference type="AlphaFoldDB" id="A0A172TGG8"/>
<evidence type="ECO:0000256" key="5">
    <source>
        <dbReference type="ARBA" id="ARBA00022989"/>
    </source>
</evidence>
<dbReference type="OrthoDB" id="9804353at2"/>
<evidence type="ECO:0000313" key="10">
    <source>
        <dbReference type="Proteomes" id="UP000076927"/>
    </source>
</evidence>
<keyword evidence="2 7" id="KW-0813">Transport</keyword>
<evidence type="ECO:0000256" key="6">
    <source>
        <dbReference type="ARBA" id="ARBA00023136"/>
    </source>
</evidence>
<dbReference type="Proteomes" id="UP000076927">
    <property type="component" value="Chromosome"/>
</dbReference>
<comment type="similarity">
    <text evidence="7">Belongs to the binding-protein-dependent transport system permease family.</text>
</comment>
<feature type="transmembrane region" description="Helical" evidence="7">
    <location>
        <begin position="58"/>
        <end position="84"/>
    </location>
</feature>
<feature type="domain" description="ABC transmembrane type-1" evidence="8">
    <location>
        <begin position="58"/>
        <end position="239"/>
    </location>
</feature>
<keyword evidence="3" id="KW-1003">Cell membrane</keyword>
<protein>
    <submittedName>
        <fullName evidence="9">Nitrate ABC transporter permease</fullName>
    </submittedName>
</protein>
<gene>
    <name evidence="9" type="ORF">SY83_07270</name>
</gene>
<evidence type="ECO:0000313" key="9">
    <source>
        <dbReference type="EMBL" id="ANE46110.1"/>
    </source>
</evidence>
<comment type="subcellular location">
    <subcellularLocation>
        <location evidence="1 7">Cell membrane</location>
        <topology evidence="1 7">Multi-pass membrane protein</topology>
    </subcellularLocation>
</comment>
<dbReference type="PANTHER" id="PTHR30151">
    <property type="entry name" value="ALKANE SULFONATE ABC TRANSPORTER-RELATED, MEMBRANE SUBUNIT"/>
    <property type="match status" value="1"/>
</dbReference>
<dbReference type="EMBL" id="CP011388">
    <property type="protein sequence ID" value="ANE46110.1"/>
    <property type="molecule type" value="Genomic_DNA"/>
</dbReference>
<dbReference type="GO" id="GO:0005886">
    <property type="term" value="C:plasma membrane"/>
    <property type="evidence" value="ECO:0007669"/>
    <property type="project" value="UniProtKB-SubCell"/>
</dbReference>
<dbReference type="PANTHER" id="PTHR30151:SF20">
    <property type="entry name" value="ABC TRANSPORTER PERMEASE PROTEIN HI_0355-RELATED"/>
    <property type="match status" value="1"/>
</dbReference>
<keyword evidence="4 7" id="KW-0812">Transmembrane</keyword>
<evidence type="ECO:0000256" key="3">
    <source>
        <dbReference type="ARBA" id="ARBA00022475"/>
    </source>
</evidence>
<dbReference type="STRING" id="1178515.SY83_07270"/>
<evidence type="ECO:0000256" key="2">
    <source>
        <dbReference type="ARBA" id="ARBA00022448"/>
    </source>
</evidence>
<feature type="transmembrane region" description="Helical" evidence="7">
    <location>
        <begin position="220"/>
        <end position="241"/>
    </location>
</feature>